<keyword evidence="1" id="KW-1133">Transmembrane helix</keyword>
<evidence type="ECO:0000256" key="1">
    <source>
        <dbReference type="SAM" id="Phobius"/>
    </source>
</evidence>
<dbReference type="Proteomes" id="UP000828797">
    <property type="component" value="Segment"/>
</dbReference>
<dbReference type="RefSeq" id="YP_010648408.1">
    <property type="nucleotide sequence ID" value="NC_070758.1"/>
</dbReference>
<organism evidence="2 3">
    <name type="scientific">Vibrio phage vB_VpaP_G1</name>
    <dbReference type="NCBI Taxonomy" id="2862773"/>
    <lineage>
        <taxon>Viruses</taxon>
        <taxon>Duplodnaviria</taxon>
        <taxon>Heunggongvirae</taxon>
        <taxon>Uroviricota</taxon>
        <taxon>Caudoviricetes</taxon>
        <taxon>Autographivirales</taxon>
        <taxon>Youngvirus</taxon>
        <taxon>Youngvirus G1</taxon>
    </lineage>
</organism>
<feature type="transmembrane region" description="Helical" evidence="1">
    <location>
        <begin position="33"/>
        <end position="51"/>
    </location>
</feature>
<proteinExistence type="predicted"/>
<keyword evidence="1" id="KW-0812">Transmembrane</keyword>
<evidence type="ECO:0000313" key="2">
    <source>
        <dbReference type="EMBL" id="QYW05820.1"/>
    </source>
</evidence>
<keyword evidence="3" id="KW-1185">Reference proteome</keyword>
<dbReference type="GeneID" id="77923847"/>
<dbReference type="EMBL" id="MZ592920">
    <property type="protein sequence ID" value="QYW05820.1"/>
    <property type="molecule type" value="Genomic_DNA"/>
</dbReference>
<sequence length="61" mass="6990">MWLVDELVEKAPQAAPPVIVSGLTFWGVSLQDWVYILTIVYILIQIVKPVFRWLMGSKDDT</sequence>
<reference evidence="2" key="1">
    <citation type="submission" date="2021-07" db="EMBL/GenBank/DDBJ databases">
        <authorList>
            <person name="Wang J."/>
            <person name="Yang M."/>
        </authorList>
    </citation>
    <scope>NUCLEOTIDE SEQUENCE</scope>
</reference>
<dbReference type="GO" id="GO:0044659">
    <property type="term" value="P:viral release from host cell by cytolysis"/>
    <property type="evidence" value="ECO:0007669"/>
    <property type="project" value="InterPro"/>
</dbReference>
<dbReference type="InterPro" id="IPR019682">
    <property type="entry name" value="Phage_T7_Gp17.5_holin"/>
</dbReference>
<accession>A0AAE7WU25</accession>
<dbReference type="KEGG" id="vg:77923847"/>
<keyword evidence="1" id="KW-0472">Membrane</keyword>
<evidence type="ECO:0000313" key="3">
    <source>
        <dbReference type="Proteomes" id="UP000828797"/>
    </source>
</evidence>
<protein>
    <submittedName>
        <fullName evidence="2">Holin</fullName>
    </submittedName>
</protein>
<name>A0AAE7WU25_9CAUD</name>
<dbReference type="Pfam" id="PF10746">
    <property type="entry name" value="Phage_holin_2_2"/>
    <property type="match status" value="1"/>
</dbReference>